<dbReference type="Pfam" id="PF08240">
    <property type="entry name" value="ADH_N"/>
    <property type="match status" value="1"/>
</dbReference>
<comment type="caution">
    <text evidence="4">The sequence shown here is derived from an EMBL/GenBank/DDBJ whole genome shotgun (WGS) entry which is preliminary data.</text>
</comment>
<dbReference type="GO" id="GO:0005829">
    <property type="term" value="C:cytosol"/>
    <property type="evidence" value="ECO:0007669"/>
    <property type="project" value="TreeGrafter"/>
</dbReference>
<dbReference type="InterPro" id="IPR013154">
    <property type="entry name" value="ADH-like_N"/>
</dbReference>
<evidence type="ECO:0000259" key="3">
    <source>
        <dbReference type="SMART" id="SM00829"/>
    </source>
</evidence>
<dbReference type="PANTHER" id="PTHR48106">
    <property type="entry name" value="QUINONE OXIDOREDUCTASE PIG3-RELATED"/>
    <property type="match status" value="1"/>
</dbReference>
<keyword evidence="5" id="KW-1185">Reference proteome</keyword>
<dbReference type="RefSeq" id="WP_054967819.1">
    <property type="nucleotide sequence ID" value="NZ_LJCO01000014.1"/>
</dbReference>
<reference evidence="4 5" key="1">
    <citation type="submission" date="2015-09" db="EMBL/GenBank/DDBJ databases">
        <title>Draft genome sequence of Alicyclobacillus ferrooxydans DSM 22381.</title>
        <authorList>
            <person name="Hemp J."/>
        </authorList>
    </citation>
    <scope>NUCLEOTIDE SEQUENCE [LARGE SCALE GENOMIC DNA]</scope>
    <source>
        <strain evidence="4 5">TC-34</strain>
    </source>
</reference>
<dbReference type="GO" id="GO:0008270">
    <property type="term" value="F:zinc ion binding"/>
    <property type="evidence" value="ECO:0007669"/>
    <property type="project" value="InterPro"/>
</dbReference>
<dbReference type="PROSITE" id="PS01162">
    <property type="entry name" value="QOR_ZETA_CRYSTAL"/>
    <property type="match status" value="1"/>
</dbReference>
<dbReference type="GO" id="GO:0003960">
    <property type="term" value="F:quinone reductase (NADPH) activity"/>
    <property type="evidence" value="ECO:0007669"/>
    <property type="project" value="InterPro"/>
</dbReference>
<dbReference type="InterPro" id="IPR013149">
    <property type="entry name" value="ADH-like_C"/>
</dbReference>
<sequence>MKAIVVSEFGAPEVLQYQDVSIPAAGAREVLIRVKSTSVNFADIKARYGNYHNGAKPPFIPGLDVAGTVEAIGSDVTGFTVGQRVIAFPNSGSYAEYAVASEQLTFALPDSLNFSEAAACPTVAFTSYKLLTEVGRLAPSETVLVHAAAGGIGTTVIQMAKALGAGRIIGTVSSPEKITAAREAGADVVICYSDTFDESVRELTNGQGVDLVLDSIGSWVSEKSMNCLADYGRLVNFSNPSGEGGKILTTDLHSSCRSVLGYSLGTTLRKRPQALQDTAQDVLRLLAQGTVKMNIGERFALHDAAKAHRWMESRQSTGKILLDVLQ</sequence>
<dbReference type="InterPro" id="IPR036291">
    <property type="entry name" value="NAD(P)-bd_dom_sf"/>
</dbReference>
<dbReference type="InterPro" id="IPR047618">
    <property type="entry name" value="QOR-like"/>
</dbReference>
<proteinExistence type="predicted"/>
<dbReference type="GO" id="GO:0035925">
    <property type="term" value="F:mRNA 3'-UTR AU-rich region binding"/>
    <property type="evidence" value="ECO:0007669"/>
    <property type="project" value="TreeGrafter"/>
</dbReference>
<evidence type="ECO:0000313" key="5">
    <source>
        <dbReference type="Proteomes" id="UP000050482"/>
    </source>
</evidence>
<dbReference type="Proteomes" id="UP000050482">
    <property type="component" value="Unassembled WGS sequence"/>
</dbReference>
<dbReference type="SUPFAM" id="SSF50129">
    <property type="entry name" value="GroES-like"/>
    <property type="match status" value="1"/>
</dbReference>
<dbReference type="OrthoDB" id="9792162at2"/>
<dbReference type="STRING" id="471514.AN477_03630"/>
<dbReference type="InterPro" id="IPR011032">
    <property type="entry name" value="GroES-like_sf"/>
</dbReference>
<dbReference type="Gene3D" id="3.40.50.720">
    <property type="entry name" value="NAD(P)-binding Rossmann-like Domain"/>
    <property type="match status" value="1"/>
</dbReference>
<dbReference type="EMBL" id="LJCO01000014">
    <property type="protein sequence ID" value="KPV45093.1"/>
    <property type="molecule type" value="Genomic_DNA"/>
</dbReference>
<gene>
    <name evidence="4" type="ORF">AN477_03630</name>
</gene>
<feature type="domain" description="Enoyl reductase (ER)" evidence="3">
    <location>
        <begin position="10"/>
        <end position="322"/>
    </location>
</feature>
<dbReference type="SUPFAM" id="SSF51735">
    <property type="entry name" value="NAD(P)-binding Rossmann-fold domains"/>
    <property type="match status" value="1"/>
</dbReference>
<keyword evidence="1" id="KW-0521">NADP</keyword>
<dbReference type="SMART" id="SM00829">
    <property type="entry name" value="PKS_ER"/>
    <property type="match status" value="1"/>
</dbReference>
<dbReference type="Gene3D" id="3.90.180.10">
    <property type="entry name" value="Medium-chain alcohol dehydrogenases, catalytic domain"/>
    <property type="match status" value="1"/>
</dbReference>
<organism evidence="4 5">
    <name type="scientific">Alicyclobacillus ferrooxydans</name>
    <dbReference type="NCBI Taxonomy" id="471514"/>
    <lineage>
        <taxon>Bacteria</taxon>
        <taxon>Bacillati</taxon>
        <taxon>Bacillota</taxon>
        <taxon>Bacilli</taxon>
        <taxon>Bacillales</taxon>
        <taxon>Alicyclobacillaceae</taxon>
        <taxon>Alicyclobacillus</taxon>
    </lineage>
</organism>
<name>A0A0N8PPR9_9BACL</name>
<dbReference type="PANTHER" id="PTHR48106:SF13">
    <property type="entry name" value="QUINONE OXIDOREDUCTASE-RELATED"/>
    <property type="match status" value="1"/>
</dbReference>
<dbReference type="PATRIC" id="fig|471514.4.peg.592"/>
<evidence type="ECO:0000256" key="1">
    <source>
        <dbReference type="ARBA" id="ARBA00022857"/>
    </source>
</evidence>
<dbReference type="InterPro" id="IPR002364">
    <property type="entry name" value="Quin_OxRdtase/zeta-crystal_CS"/>
</dbReference>
<evidence type="ECO:0000313" key="4">
    <source>
        <dbReference type="EMBL" id="KPV45093.1"/>
    </source>
</evidence>
<evidence type="ECO:0000256" key="2">
    <source>
        <dbReference type="ARBA" id="ARBA00023002"/>
    </source>
</evidence>
<protein>
    <submittedName>
        <fullName evidence="4">Quinone oxidoreductase</fullName>
    </submittedName>
</protein>
<dbReference type="Pfam" id="PF00107">
    <property type="entry name" value="ADH_zinc_N"/>
    <property type="match status" value="1"/>
</dbReference>
<dbReference type="InterPro" id="IPR020843">
    <property type="entry name" value="ER"/>
</dbReference>
<dbReference type="AlphaFoldDB" id="A0A0N8PPR9"/>
<dbReference type="GO" id="GO:0070402">
    <property type="term" value="F:NADPH binding"/>
    <property type="evidence" value="ECO:0007669"/>
    <property type="project" value="TreeGrafter"/>
</dbReference>
<keyword evidence="2" id="KW-0560">Oxidoreductase</keyword>
<dbReference type="CDD" id="cd05286">
    <property type="entry name" value="QOR2"/>
    <property type="match status" value="1"/>
</dbReference>
<accession>A0A0N8PPR9</accession>